<evidence type="ECO:0000313" key="2">
    <source>
        <dbReference type="Proteomes" id="UP000027195"/>
    </source>
</evidence>
<dbReference type="InParanoid" id="A0A067MC07"/>
<organism evidence="1 2">
    <name type="scientific">Botryobasidium botryosum (strain FD-172 SS1)</name>
    <dbReference type="NCBI Taxonomy" id="930990"/>
    <lineage>
        <taxon>Eukaryota</taxon>
        <taxon>Fungi</taxon>
        <taxon>Dikarya</taxon>
        <taxon>Basidiomycota</taxon>
        <taxon>Agaricomycotina</taxon>
        <taxon>Agaricomycetes</taxon>
        <taxon>Cantharellales</taxon>
        <taxon>Botryobasidiaceae</taxon>
        <taxon>Botryobasidium</taxon>
    </lineage>
</organism>
<gene>
    <name evidence="1" type="ORF">BOTBODRAFT_402657</name>
</gene>
<accession>A0A067MC07</accession>
<dbReference type="Proteomes" id="UP000027195">
    <property type="component" value="Unassembled WGS sequence"/>
</dbReference>
<sequence>MTRPPQPASALHTRWTLLETVAGCGWRRWTLACALAAGAEKLSAGSGWLVSLYVGGRNGSTQADQASTPNASGVGCSTLCKHACTPDLTRASLSSRNSIVWPIGPSHAKHRAEPYSQCERALQLAT</sequence>
<dbReference type="HOGENOM" id="CLU_1981295_0_0_1"/>
<name>A0A067MC07_BOTB1</name>
<keyword evidence="2" id="KW-1185">Reference proteome</keyword>
<dbReference type="AlphaFoldDB" id="A0A067MC07"/>
<protein>
    <submittedName>
        <fullName evidence="1">Uncharacterized protein</fullName>
    </submittedName>
</protein>
<proteinExistence type="predicted"/>
<reference evidence="2" key="1">
    <citation type="journal article" date="2014" name="Proc. Natl. Acad. Sci. U.S.A.">
        <title>Extensive sampling of basidiomycete genomes demonstrates inadequacy of the white-rot/brown-rot paradigm for wood decay fungi.</title>
        <authorList>
            <person name="Riley R."/>
            <person name="Salamov A.A."/>
            <person name="Brown D.W."/>
            <person name="Nagy L.G."/>
            <person name="Floudas D."/>
            <person name="Held B.W."/>
            <person name="Levasseur A."/>
            <person name="Lombard V."/>
            <person name="Morin E."/>
            <person name="Otillar R."/>
            <person name="Lindquist E.A."/>
            <person name="Sun H."/>
            <person name="LaButti K.M."/>
            <person name="Schmutz J."/>
            <person name="Jabbour D."/>
            <person name="Luo H."/>
            <person name="Baker S.E."/>
            <person name="Pisabarro A.G."/>
            <person name="Walton J.D."/>
            <person name="Blanchette R.A."/>
            <person name="Henrissat B."/>
            <person name="Martin F."/>
            <person name="Cullen D."/>
            <person name="Hibbett D.S."/>
            <person name="Grigoriev I.V."/>
        </authorList>
    </citation>
    <scope>NUCLEOTIDE SEQUENCE [LARGE SCALE GENOMIC DNA]</scope>
    <source>
        <strain evidence="2">FD-172 SS1</strain>
    </source>
</reference>
<evidence type="ECO:0000313" key="1">
    <source>
        <dbReference type="EMBL" id="KDQ13104.1"/>
    </source>
</evidence>
<dbReference type="EMBL" id="KL198046">
    <property type="protein sequence ID" value="KDQ13104.1"/>
    <property type="molecule type" value="Genomic_DNA"/>
</dbReference>